<sequence length="73" mass="8531">SSCLKQTTIHDCSVNRLTLFNILEDLKKADNRTNTSVEVKSIDNVLCYDFCGERLKVFILDGRWYILLYKSRL</sequence>
<protein>
    <submittedName>
        <fullName evidence="1">Uncharacterized protein</fullName>
    </submittedName>
</protein>
<name>A0A0K2T8J8_LEPSM</name>
<accession>A0A0K2T8J8</accession>
<proteinExistence type="predicted"/>
<dbReference type="AlphaFoldDB" id="A0A0K2T8J8"/>
<evidence type="ECO:0000313" key="1">
    <source>
        <dbReference type="EMBL" id="CDW21801.1"/>
    </source>
</evidence>
<feature type="non-terminal residue" evidence="1">
    <location>
        <position position="1"/>
    </location>
</feature>
<organism evidence="1">
    <name type="scientific">Lepeophtheirus salmonis</name>
    <name type="common">Salmon louse</name>
    <name type="synonym">Caligus salmonis</name>
    <dbReference type="NCBI Taxonomy" id="72036"/>
    <lineage>
        <taxon>Eukaryota</taxon>
        <taxon>Metazoa</taxon>
        <taxon>Ecdysozoa</taxon>
        <taxon>Arthropoda</taxon>
        <taxon>Crustacea</taxon>
        <taxon>Multicrustacea</taxon>
        <taxon>Hexanauplia</taxon>
        <taxon>Copepoda</taxon>
        <taxon>Siphonostomatoida</taxon>
        <taxon>Caligidae</taxon>
        <taxon>Lepeophtheirus</taxon>
    </lineage>
</organism>
<dbReference type="EMBL" id="HACA01004440">
    <property type="protein sequence ID" value="CDW21801.1"/>
    <property type="molecule type" value="Transcribed_RNA"/>
</dbReference>
<reference evidence="1" key="1">
    <citation type="submission" date="2014-05" db="EMBL/GenBank/DDBJ databases">
        <authorList>
            <person name="Chronopoulou M."/>
        </authorList>
    </citation>
    <scope>NUCLEOTIDE SEQUENCE</scope>
    <source>
        <tissue evidence="1">Whole organism</tissue>
    </source>
</reference>